<protein>
    <submittedName>
        <fullName evidence="1">Uncharacterized protein</fullName>
    </submittedName>
</protein>
<proteinExistence type="predicted"/>
<reference evidence="1" key="1">
    <citation type="journal article" date="2019" name="bioRxiv">
        <title>The Genome of the Zebra Mussel, Dreissena polymorpha: A Resource for Invasive Species Research.</title>
        <authorList>
            <person name="McCartney M.A."/>
            <person name="Auch B."/>
            <person name="Kono T."/>
            <person name="Mallez S."/>
            <person name="Zhang Y."/>
            <person name="Obille A."/>
            <person name="Becker A."/>
            <person name="Abrahante J.E."/>
            <person name="Garbe J."/>
            <person name="Badalamenti J.P."/>
            <person name="Herman A."/>
            <person name="Mangelson H."/>
            <person name="Liachko I."/>
            <person name="Sullivan S."/>
            <person name="Sone E.D."/>
            <person name="Koren S."/>
            <person name="Silverstein K.A.T."/>
            <person name="Beckman K.B."/>
            <person name="Gohl D.M."/>
        </authorList>
    </citation>
    <scope>NUCLEOTIDE SEQUENCE</scope>
    <source>
        <strain evidence="1">Duluth1</strain>
        <tissue evidence="1">Whole animal</tissue>
    </source>
</reference>
<evidence type="ECO:0000313" key="1">
    <source>
        <dbReference type="EMBL" id="KAH3750073.1"/>
    </source>
</evidence>
<dbReference type="AlphaFoldDB" id="A0A9D4DJF5"/>
<reference evidence="1" key="2">
    <citation type="submission" date="2020-11" db="EMBL/GenBank/DDBJ databases">
        <authorList>
            <person name="McCartney M.A."/>
            <person name="Auch B."/>
            <person name="Kono T."/>
            <person name="Mallez S."/>
            <person name="Becker A."/>
            <person name="Gohl D.M."/>
            <person name="Silverstein K.A.T."/>
            <person name="Koren S."/>
            <person name="Bechman K.B."/>
            <person name="Herman A."/>
            <person name="Abrahante J.E."/>
            <person name="Garbe J."/>
        </authorList>
    </citation>
    <scope>NUCLEOTIDE SEQUENCE</scope>
    <source>
        <strain evidence="1">Duluth1</strain>
        <tissue evidence="1">Whole animal</tissue>
    </source>
</reference>
<evidence type="ECO:0000313" key="2">
    <source>
        <dbReference type="Proteomes" id="UP000828390"/>
    </source>
</evidence>
<name>A0A9D4DJF5_DREPO</name>
<gene>
    <name evidence="1" type="ORF">DPMN_184589</name>
</gene>
<organism evidence="1 2">
    <name type="scientific">Dreissena polymorpha</name>
    <name type="common">Zebra mussel</name>
    <name type="synonym">Mytilus polymorpha</name>
    <dbReference type="NCBI Taxonomy" id="45954"/>
    <lineage>
        <taxon>Eukaryota</taxon>
        <taxon>Metazoa</taxon>
        <taxon>Spiralia</taxon>
        <taxon>Lophotrochozoa</taxon>
        <taxon>Mollusca</taxon>
        <taxon>Bivalvia</taxon>
        <taxon>Autobranchia</taxon>
        <taxon>Heteroconchia</taxon>
        <taxon>Euheterodonta</taxon>
        <taxon>Imparidentia</taxon>
        <taxon>Neoheterodontei</taxon>
        <taxon>Myida</taxon>
        <taxon>Dreissenoidea</taxon>
        <taxon>Dreissenidae</taxon>
        <taxon>Dreissena</taxon>
    </lineage>
</organism>
<comment type="caution">
    <text evidence="1">The sequence shown here is derived from an EMBL/GenBank/DDBJ whole genome shotgun (WGS) entry which is preliminary data.</text>
</comment>
<dbReference type="EMBL" id="JAIWYP010000010">
    <property type="protein sequence ID" value="KAH3750073.1"/>
    <property type="molecule type" value="Genomic_DNA"/>
</dbReference>
<keyword evidence="2" id="KW-1185">Reference proteome</keyword>
<dbReference type="Proteomes" id="UP000828390">
    <property type="component" value="Unassembled WGS sequence"/>
</dbReference>
<accession>A0A9D4DJF5</accession>
<sequence length="56" mass="6232">MGNYMCYSSPSGSHVGSLVRHLELLCHMRIRDPTEGEVGMQLIDAPQSIIFQSNPQ</sequence>